<dbReference type="Proteomes" id="UP000805193">
    <property type="component" value="Unassembled WGS sequence"/>
</dbReference>
<comment type="caution">
    <text evidence="1">The sequence shown here is derived from an EMBL/GenBank/DDBJ whole genome shotgun (WGS) entry which is preliminary data.</text>
</comment>
<dbReference type="EMBL" id="JABSTQ010011282">
    <property type="protein sequence ID" value="KAG0413202.1"/>
    <property type="molecule type" value="Genomic_DNA"/>
</dbReference>
<reference evidence="1 2" key="1">
    <citation type="journal article" date="2020" name="Cell">
        <title>Large-Scale Comparative Analyses of Tick Genomes Elucidate Their Genetic Diversity and Vector Capacities.</title>
        <authorList>
            <consortium name="Tick Genome and Microbiome Consortium (TIGMIC)"/>
            <person name="Jia N."/>
            <person name="Wang J."/>
            <person name="Shi W."/>
            <person name="Du L."/>
            <person name="Sun Y."/>
            <person name="Zhan W."/>
            <person name="Jiang J.F."/>
            <person name="Wang Q."/>
            <person name="Zhang B."/>
            <person name="Ji P."/>
            <person name="Bell-Sakyi L."/>
            <person name="Cui X.M."/>
            <person name="Yuan T.T."/>
            <person name="Jiang B.G."/>
            <person name="Yang W.F."/>
            <person name="Lam T.T."/>
            <person name="Chang Q.C."/>
            <person name="Ding S.J."/>
            <person name="Wang X.J."/>
            <person name="Zhu J.G."/>
            <person name="Ruan X.D."/>
            <person name="Zhao L."/>
            <person name="Wei J.T."/>
            <person name="Ye R.Z."/>
            <person name="Que T.C."/>
            <person name="Du C.H."/>
            <person name="Zhou Y.H."/>
            <person name="Cheng J.X."/>
            <person name="Dai P.F."/>
            <person name="Guo W.B."/>
            <person name="Han X.H."/>
            <person name="Huang E.J."/>
            <person name="Li L.F."/>
            <person name="Wei W."/>
            <person name="Gao Y.C."/>
            <person name="Liu J.Z."/>
            <person name="Shao H.Z."/>
            <person name="Wang X."/>
            <person name="Wang C.C."/>
            <person name="Yang T.C."/>
            <person name="Huo Q.B."/>
            <person name="Li W."/>
            <person name="Chen H.Y."/>
            <person name="Chen S.E."/>
            <person name="Zhou L.G."/>
            <person name="Ni X.B."/>
            <person name="Tian J.H."/>
            <person name="Sheng Y."/>
            <person name="Liu T."/>
            <person name="Pan Y.S."/>
            <person name="Xia L.Y."/>
            <person name="Li J."/>
            <person name="Zhao F."/>
            <person name="Cao W.C."/>
        </authorList>
    </citation>
    <scope>NUCLEOTIDE SEQUENCE [LARGE SCALE GENOMIC DNA]</scope>
    <source>
        <strain evidence="1">Iper-2018</strain>
    </source>
</reference>
<keyword evidence="2" id="KW-1185">Reference proteome</keyword>
<gene>
    <name evidence="1" type="ORF">HPB47_009646</name>
</gene>
<name>A0AC60P1L5_IXOPE</name>
<accession>A0AC60P1L5</accession>
<organism evidence="1 2">
    <name type="scientific">Ixodes persulcatus</name>
    <name type="common">Taiga tick</name>
    <dbReference type="NCBI Taxonomy" id="34615"/>
    <lineage>
        <taxon>Eukaryota</taxon>
        <taxon>Metazoa</taxon>
        <taxon>Ecdysozoa</taxon>
        <taxon>Arthropoda</taxon>
        <taxon>Chelicerata</taxon>
        <taxon>Arachnida</taxon>
        <taxon>Acari</taxon>
        <taxon>Parasitiformes</taxon>
        <taxon>Ixodida</taxon>
        <taxon>Ixodoidea</taxon>
        <taxon>Ixodidae</taxon>
        <taxon>Ixodinae</taxon>
        <taxon>Ixodes</taxon>
    </lineage>
</organism>
<proteinExistence type="predicted"/>
<evidence type="ECO:0000313" key="2">
    <source>
        <dbReference type="Proteomes" id="UP000805193"/>
    </source>
</evidence>
<evidence type="ECO:0000313" key="1">
    <source>
        <dbReference type="EMBL" id="KAG0413202.1"/>
    </source>
</evidence>
<protein>
    <submittedName>
        <fullName evidence="1">Uncharacterized protein</fullName>
    </submittedName>
</protein>
<sequence length="268" mass="28584">MGQALQLKLESTDQKRLLMDELSKLTDFQSCGGPTPSPFRHRRRSQSKWRLLRGQRPRNGSASPGSAAKKRDDPSRRRSQPTHGTIGAVARRSTDPAFGAAVVGGAEQADVGRSSSSAHTNPGCIPRPLLSGSSRNVGGGFRARRRPLCAVDLTPRPRPARSVDAGAVPDGTLSSVAAVSCSTAANHAAVVVVVLVVRKREGLGVPLLPPSIAASMPVRRGHVAPHNTFIDSIIRKFDGMSLQPFAQWGSLMSPPKRPVEKEDMARCV</sequence>